<dbReference type="Gene3D" id="3.40.50.300">
    <property type="entry name" value="P-loop containing nucleotide triphosphate hydrolases"/>
    <property type="match status" value="1"/>
</dbReference>
<dbReference type="Proteomes" id="UP000789739">
    <property type="component" value="Unassembled WGS sequence"/>
</dbReference>
<name>A0A9N9GGN7_9GLOM</name>
<proteinExistence type="predicted"/>
<sequence>MILAVREYDGLVENLKRVEIETGFNKEILFLWLAGNCRELLSVIIFEWAGLKDVVASGGVCGRILEWIDDRKTTGESRILTWRVWRWRECEEYKRNRVGKKKRKRKKRTRERKIVMQLMDMLKVEAIMMNDAFSPFNELLRPEIERNATVLIVGPPSVETANFGERMINILANEMTIRIRPAESLPLPSASTPRPRIDFT</sequence>
<dbReference type="AlphaFoldDB" id="A0A9N9GGN7"/>
<evidence type="ECO:0000313" key="2">
    <source>
        <dbReference type="Proteomes" id="UP000789739"/>
    </source>
</evidence>
<dbReference type="InterPro" id="IPR027417">
    <property type="entry name" value="P-loop_NTPase"/>
</dbReference>
<dbReference type="EMBL" id="CAJVPI010001215">
    <property type="protein sequence ID" value="CAG8601092.1"/>
    <property type="molecule type" value="Genomic_DNA"/>
</dbReference>
<reference evidence="1" key="1">
    <citation type="submission" date="2021-06" db="EMBL/GenBank/DDBJ databases">
        <authorList>
            <person name="Kallberg Y."/>
            <person name="Tangrot J."/>
            <person name="Rosling A."/>
        </authorList>
    </citation>
    <scope>NUCLEOTIDE SEQUENCE</scope>
    <source>
        <strain evidence="1">BR232B</strain>
    </source>
</reference>
<keyword evidence="2" id="KW-1185">Reference proteome</keyword>
<gene>
    <name evidence="1" type="ORF">PBRASI_LOCUS7646</name>
</gene>
<dbReference type="OrthoDB" id="2386686at2759"/>
<protein>
    <submittedName>
        <fullName evidence="1">7354_t:CDS:1</fullName>
    </submittedName>
</protein>
<dbReference type="Pfam" id="PF11111">
    <property type="entry name" value="CENP-M"/>
    <property type="match status" value="1"/>
</dbReference>
<evidence type="ECO:0000313" key="1">
    <source>
        <dbReference type="EMBL" id="CAG8601092.1"/>
    </source>
</evidence>
<dbReference type="InterPro" id="IPR020987">
    <property type="entry name" value="Centromere_Cenp-M"/>
</dbReference>
<organism evidence="1 2">
    <name type="scientific">Paraglomus brasilianum</name>
    <dbReference type="NCBI Taxonomy" id="144538"/>
    <lineage>
        <taxon>Eukaryota</taxon>
        <taxon>Fungi</taxon>
        <taxon>Fungi incertae sedis</taxon>
        <taxon>Mucoromycota</taxon>
        <taxon>Glomeromycotina</taxon>
        <taxon>Glomeromycetes</taxon>
        <taxon>Paraglomerales</taxon>
        <taxon>Paraglomeraceae</taxon>
        <taxon>Paraglomus</taxon>
    </lineage>
</organism>
<accession>A0A9N9GGN7</accession>
<comment type="caution">
    <text evidence="1">The sequence shown here is derived from an EMBL/GenBank/DDBJ whole genome shotgun (WGS) entry which is preliminary data.</text>
</comment>